<reference evidence="1 2" key="1">
    <citation type="submission" date="2019-03" db="EMBL/GenBank/DDBJ databases">
        <title>First draft genome of Liparis tanakae, snailfish: a comprehensive survey of snailfish specific genes.</title>
        <authorList>
            <person name="Kim W."/>
            <person name="Song I."/>
            <person name="Jeong J.-H."/>
            <person name="Kim D."/>
            <person name="Kim S."/>
            <person name="Ryu S."/>
            <person name="Song J.Y."/>
            <person name="Lee S.K."/>
        </authorList>
    </citation>
    <scope>NUCLEOTIDE SEQUENCE [LARGE SCALE GENOMIC DNA]</scope>
    <source>
        <tissue evidence="1">Muscle</tissue>
    </source>
</reference>
<comment type="caution">
    <text evidence="1">The sequence shown here is derived from an EMBL/GenBank/DDBJ whole genome shotgun (WGS) entry which is preliminary data.</text>
</comment>
<sequence length="153" mass="17265">MLRRLNFWQTSQTVISTLSRRPWPSASVTMTGHFHEGFCCTVTISSSREVAVRMKKSPLYRSRGATEPSLNCSHALIKASWEDTHKQQHAHRERERERENIDLLCGRGGQDGSVASWAKLEAHGEARHQLDPQLCDGHLVIHHCDGLLCQNGV</sequence>
<evidence type="ECO:0000313" key="1">
    <source>
        <dbReference type="EMBL" id="TNN69068.1"/>
    </source>
</evidence>
<organism evidence="1 2">
    <name type="scientific">Liparis tanakae</name>
    <name type="common">Tanaka's snailfish</name>
    <dbReference type="NCBI Taxonomy" id="230148"/>
    <lineage>
        <taxon>Eukaryota</taxon>
        <taxon>Metazoa</taxon>
        <taxon>Chordata</taxon>
        <taxon>Craniata</taxon>
        <taxon>Vertebrata</taxon>
        <taxon>Euteleostomi</taxon>
        <taxon>Actinopterygii</taxon>
        <taxon>Neopterygii</taxon>
        <taxon>Teleostei</taxon>
        <taxon>Neoteleostei</taxon>
        <taxon>Acanthomorphata</taxon>
        <taxon>Eupercaria</taxon>
        <taxon>Perciformes</taxon>
        <taxon>Cottioidei</taxon>
        <taxon>Cottales</taxon>
        <taxon>Liparidae</taxon>
        <taxon>Liparis</taxon>
    </lineage>
</organism>
<dbReference type="EMBL" id="SRLO01000181">
    <property type="protein sequence ID" value="TNN69068.1"/>
    <property type="molecule type" value="Genomic_DNA"/>
</dbReference>
<gene>
    <name evidence="1" type="ORF">EYF80_020771</name>
</gene>
<dbReference type="AlphaFoldDB" id="A0A4Z2HTI2"/>
<name>A0A4Z2HTI2_9TELE</name>
<dbReference type="Proteomes" id="UP000314294">
    <property type="component" value="Unassembled WGS sequence"/>
</dbReference>
<accession>A0A4Z2HTI2</accession>
<evidence type="ECO:0000313" key="2">
    <source>
        <dbReference type="Proteomes" id="UP000314294"/>
    </source>
</evidence>
<proteinExistence type="predicted"/>
<keyword evidence="2" id="KW-1185">Reference proteome</keyword>
<protein>
    <submittedName>
        <fullName evidence="1">Uncharacterized protein</fullName>
    </submittedName>
</protein>